<protein>
    <submittedName>
        <fullName evidence="1">Uncharacterized protein</fullName>
    </submittedName>
</protein>
<accession>A0A4Y2EES5</accession>
<dbReference type="EMBL" id="BGPR01000591">
    <property type="protein sequence ID" value="GBM27640.1"/>
    <property type="molecule type" value="Genomic_DNA"/>
</dbReference>
<evidence type="ECO:0000313" key="2">
    <source>
        <dbReference type="Proteomes" id="UP000499080"/>
    </source>
</evidence>
<reference evidence="1 2" key="1">
    <citation type="journal article" date="2019" name="Sci. Rep.">
        <title>Orb-weaving spider Araneus ventricosus genome elucidates the spidroin gene catalogue.</title>
        <authorList>
            <person name="Kono N."/>
            <person name="Nakamura H."/>
            <person name="Ohtoshi R."/>
            <person name="Moran D.A.P."/>
            <person name="Shinohara A."/>
            <person name="Yoshida Y."/>
            <person name="Fujiwara M."/>
            <person name="Mori M."/>
            <person name="Tomita M."/>
            <person name="Arakawa K."/>
        </authorList>
    </citation>
    <scope>NUCLEOTIDE SEQUENCE [LARGE SCALE GENOMIC DNA]</scope>
</reference>
<name>A0A4Y2EES5_ARAVE</name>
<sequence length="87" mass="10059">MEPPEGVLKEEYEEWMFIDVGIPVAATLTDLETCKAVCEQDQRINVDDSDGDECVLRKPSTYAKMRQGHNILSLQHRSTCFENEYKY</sequence>
<comment type="caution">
    <text evidence="1">The sequence shown here is derived from an EMBL/GenBank/DDBJ whole genome shotgun (WGS) entry which is preliminary data.</text>
</comment>
<dbReference type="AlphaFoldDB" id="A0A4Y2EES5"/>
<dbReference type="Proteomes" id="UP000499080">
    <property type="component" value="Unassembled WGS sequence"/>
</dbReference>
<proteinExistence type="predicted"/>
<organism evidence="1 2">
    <name type="scientific">Araneus ventricosus</name>
    <name type="common">Orbweaver spider</name>
    <name type="synonym">Epeira ventricosa</name>
    <dbReference type="NCBI Taxonomy" id="182803"/>
    <lineage>
        <taxon>Eukaryota</taxon>
        <taxon>Metazoa</taxon>
        <taxon>Ecdysozoa</taxon>
        <taxon>Arthropoda</taxon>
        <taxon>Chelicerata</taxon>
        <taxon>Arachnida</taxon>
        <taxon>Araneae</taxon>
        <taxon>Araneomorphae</taxon>
        <taxon>Entelegynae</taxon>
        <taxon>Araneoidea</taxon>
        <taxon>Araneidae</taxon>
        <taxon>Araneus</taxon>
    </lineage>
</organism>
<evidence type="ECO:0000313" key="1">
    <source>
        <dbReference type="EMBL" id="GBM27640.1"/>
    </source>
</evidence>
<keyword evidence="2" id="KW-1185">Reference proteome</keyword>
<gene>
    <name evidence="1" type="ORF">AVEN_49947_1</name>
</gene>
<dbReference type="OrthoDB" id="6617542at2759"/>